<evidence type="ECO:0000313" key="2">
    <source>
        <dbReference type="EMBL" id="MFC4666520.1"/>
    </source>
</evidence>
<evidence type="ECO:0000313" key="3">
    <source>
        <dbReference type="Proteomes" id="UP001596020"/>
    </source>
</evidence>
<sequence>MRIKTTLIYIGSVLLLAASITGCATRKTAKEPHMATSELSISELTSRIVEYNPTEKQIRCSMSATIKPNSLNLSSRIDMAIAQGEAIRLVATPFPLFEAGRMWLNKEGVTANISAARKRTEISWQELSSLIHIGLTYEVCEAIMEAKVFTSFAKGQTRLSLKNCKIQNHNGTTEISFNEYGLNILFGINKFGRPDYLIVKQLGQSESTYARIDYKDYRTSEVGLMPMLITGTFFDGNKSEPIFILDISKWRKGTLSHSDFSPKVKESYRVVSPQKLFEIIKNQ</sequence>
<name>A0ABV9K8J4_9PORP</name>
<dbReference type="PROSITE" id="PS51257">
    <property type="entry name" value="PROKAR_LIPOPROTEIN"/>
    <property type="match status" value="1"/>
</dbReference>
<protein>
    <submittedName>
        <fullName evidence="2">DUF4292 domain-containing protein</fullName>
    </submittedName>
</protein>
<gene>
    <name evidence="2" type="ORF">ACFO3G_07935</name>
</gene>
<reference evidence="3" key="1">
    <citation type="journal article" date="2019" name="Int. J. Syst. Evol. Microbiol.">
        <title>The Global Catalogue of Microorganisms (GCM) 10K type strain sequencing project: providing services to taxonomists for standard genome sequencing and annotation.</title>
        <authorList>
            <consortium name="The Broad Institute Genomics Platform"/>
            <consortium name="The Broad Institute Genome Sequencing Center for Infectious Disease"/>
            <person name="Wu L."/>
            <person name="Ma J."/>
        </authorList>
    </citation>
    <scope>NUCLEOTIDE SEQUENCE [LARGE SCALE GENOMIC DNA]</scope>
    <source>
        <strain evidence="3">CGMCC 4.7357</strain>
    </source>
</reference>
<dbReference type="Proteomes" id="UP001596020">
    <property type="component" value="Unassembled WGS sequence"/>
</dbReference>
<accession>A0ABV9K8J4</accession>
<dbReference type="EMBL" id="JBHSGO010000205">
    <property type="protein sequence ID" value="MFC4666520.1"/>
    <property type="molecule type" value="Genomic_DNA"/>
</dbReference>
<dbReference type="InterPro" id="IPR025634">
    <property type="entry name" value="DUF4292"/>
</dbReference>
<proteinExistence type="predicted"/>
<keyword evidence="1" id="KW-0732">Signal</keyword>
<evidence type="ECO:0000256" key="1">
    <source>
        <dbReference type="SAM" id="SignalP"/>
    </source>
</evidence>
<keyword evidence="3" id="KW-1185">Reference proteome</keyword>
<feature type="chain" id="PRO_5047264393" evidence="1">
    <location>
        <begin position="25"/>
        <end position="283"/>
    </location>
</feature>
<dbReference type="RefSeq" id="WP_380079667.1">
    <property type="nucleotide sequence ID" value="NZ_JBHSGO010000205.1"/>
</dbReference>
<dbReference type="Pfam" id="PF14125">
    <property type="entry name" value="DUF4292"/>
    <property type="match status" value="1"/>
</dbReference>
<organism evidence="2 3">
    <name type="scientific">Falsiporphyromonas endometrii</name>
    <dbReference type="NCBI Taxonomy" id="1387297"/>
    <lineage>
        <taxon>Bacteria</taxon>
        <taxon>Pseudomonadati</taxon>
        <taxon>Bacteroidota</taxon>
        <taxon>Bacteroidia</taxon>
        <taxon>Bacteroidales</taxon>
        <taxon>Porphyromonadaceae</taxon>
        <taxon>Falsiporphyromonas</taxon>
    </lineage>
</organism>
<comment type="caution">
    <text evidence="2">The sequence shown here is derived from an EMBL/GenBank/DDBJ whole genome shotgun (WGS) entry which is preliminary data.</text>
</comment>
<feature type="signal peptide" evidence="1">
    <location>
        <begin position="1"/>
        <end position="24"/>
    </location>
</feature>